<name>A0ABV7DF56_9HYPH</name>
<protein>
    <submittedName>
        <fullName evidence="2">DUF2865 domain-containing protein</fullName>
    </submittedName>
</protein>
<keyword evidence="3" id="KW-1185">Reference proteome</keyword>
<feature type="signal peptide" evidence="1">
    <location>
        <begin position="1"/>
        <end position="25"/>
    </location>
</feature>
<comment type="caution">
    <text evidence="2">The sequence shown here is derived from an EMBL/GenBank/DDBJ whole genome shotgun (WGS) entry which is preliminary data.</text>
</comment>
<organism evidence="2 3">
    <name type="scientific">Shinella pollutisoli</name>
    <dbReference type="NCBI Taxonomy" id="2250594"/>
    <lineage>
        <taxon>Bacteria</taxon>
        <taxon>Pseudomonadati</taxon>
        <taxon>Pseudomonadota</taxon>
        <taxon>Alphaproteobacteria</taxon>
        <taxon>Hyphomicrobiales</taxon>
        <taxon>Rhizobiaceae</taxon>
        <taxon>Shinella</taxon>
    </lineage>
</organism>
<dbReference type="Proteomes" id="UP001595377">
    <property type="component" value="Unassembled WGS sequence"/>
</dbReference>
<evidence type="ECO:0000313" key="2">
    <source>
        <dbReference type="EMBL" id="MFC3072935.1"/>
    </source>
</evidence>
<accession>A0ABV7DF56</accession>
<dbReference type="InterPro" id="IPR021293">
    <property type="entry name" value="DUF2865"/>
</dbReference>
<feature type="chain" id="PRO_5045416176" evidence="1">
    <location>
        <begin position="26"/>
        <end position="380"/>
    </location>
</feature>
<dbReference type="Pfam" id="PF11064">
    <property type="entry name" value="DUF2865"/>
    <property type="match status" value="1"/>
</dbReference>
<dbReference type="RefSeq" id="WP_257314315.1">
    <property type="nucleotide sequence ID" value="NZ_JANFDG010000006.1"/>
</dbReference>
<dbReference type="EMBL" id="JBHRSP010000012">
    <property type="protein sequence ID" value="MFC3072935.1"/>
    <property type="molecule type" value="Genomic_DNA"/>
</dbReference>
<sequence>MRPRARLFIAVLAGLPFLSAGSAAAASGTCERLRAELANLPRIVADTASARKYAGAIASQNIQLRKARSDMNRFGCGSRSVTVIGGRNAEACGTLAAVIGKMERNLKILDQKRRQYAAGVSTHGARNRLHAALDANGCNGEDPAQVMPAAATETLRTLSDEERSGLFQGVLPEGGERLGLLSPGRGGHGNLRTVCVRTCDGGFFPISSGATPLDFRRDQKVCAMMCPQTETELFYHSLTGGQETGDMTSTVTGRPYSTLPNAFAYRTRDLSKPGTCGCDLSAYYQEMIRREKALAATDEATARIDGGKDRDRAASGSITDIRTLPRDTLPLGEAVTAKAPVRAERVYDPASSKVRVVGPLFLPADESAIDLGRPADAGVN</sequence>
<keyword evidence="1" id="KW-0732">Signal</keyword>
<gene>
    <name evidence="2" type="ORF">ACFOHH_07470</name>
</gene>
<evidence type="ECO:0000313" key="3">
    <source>
        <dbReference type="Proteomes" id="UP001595377"/>
    </source>
</evidence>
<proteinExistence type="predicted"/>
<evidence type="ECO:0000256" key="1">
    <source>
        <dbReference type="SAM" id="SignalP"/>
    </source>
</evidence>
<reference evidence="3" key="1">
    <citation type="journal article" date="2019" name="Int. J. Syst. Evol. Microbiol.">
        <title>The Global Catalogue of Microorganisms (GCM) 10K type strain sequencing project: providing services to taxonomists for standard genome sequencing and annotation.</title>
        <authorList>
            <consortium name="The Broad Institute Genomics Platform"/>
            <consortium name="The Broad Institute Genome Sequencing Center for Infectious Disease"/>
            <person name="Wu L."/>
            <person name="Ma J."/>
        </authorList>
    </citation>
    <scope>NUCLEOTIDE SEQUENCE [LARGE SCALE GENOMIC DNA]</scope>
    <source>
        <strain evidence="3">KCTC 52677</strain>
    </source>
</reference>